<evidence type="ECO:0000256" key="12">
    <source>
        <dbReference type="SAM" id="MobiDB-lite"/>
    </source>
</evidence>
<dbReference type="AlphaFoldDB" id="A0A804NRD5"/>
<dbReference type="Gramene" id="Zm00001eb180170_T001">
    <property type="protein sequence ID" value="Zm00001eb180170_P001"/>
    <property type="gene ID" value="Zm00001eb180170"/>
</dbReference>
<dbReference type="InParanoid" id="A0A804NRD5"/>
<evidence type="ECO:0000313" key="14">
    <source>
        <dbReference type="Proteomes" id="UP000007305"/>
    </source>
</evidence>
<reference evidence="14" key="1">
    <citation type="journal article" date="2009" name="Science">
        <title>The B73 maize genome: complexity, diversity, and dynamics.</title>
        <authorList>
            <person name="Schnable P.S."/>
            <person name="Ware D."/>
            <person name="Fulton R.S."/>
            <person name="Stein J.C."/>
            <person name="Wei F."/>
            <person name="Pasternak S."/>
            <person name="Liang C."/>
            <person name="Zhang J."/>
            <person name="Fulton L."/>
            <person name="Graves T.A."/>
            <person name="Minx P."/>
            <person name="Reily A.D."/>
            <person name="Courtney L."/>
            <person name="Kruchowski S.S."/>
            <person name="Tomlinson C."/>
            <person name="Strong C."/>
            <person name="Delehaunty K."/>
            <person name="Fronick C."/>
            <person name="Courtney B."/>
            <person name="Rock S.M."/>
            <person name="Belter E."/>
            <person name="Du F."/>
            <person name="Kim K."/>
            <person name="Abbott R.M."/>
            <person name="Cotton M."/>
            <person name="Levy A."/>
            <person name="Marchetto P."/>
            <person name="Ochoa K."/>
            <person name="Jackson S.M."/>
            <person name="Gillam B."/>
            <person name="Chen W."/>
            <person name="Yan L."/>
            <person name="Higginbotham J."/>
            <person name="Cardenas M."/>
            <person name="Waligorski J."/>
            <person name="Applebaum E."/>
            <person name="Phelps L."/>
            <person name="Falcone J."/>
            <person name="Kanchi K."/>
            <person name="Thane T."/>
            <person name="Scimone A."/>
            <person name="Thane N."/>
            <person name="Henke J."/>
            <person name="Wang T."/>
            <person name="Ruppert J."/>
            <person name="Shah N."/>
            <person name="Rotter K."/>
            <person name="Hodges J."/>
            <person name="Ingenthron E."/>
            <person name="Cordes M."/>
            <person name="Kohlberg S."/>
            <person name="Sgro J."/>
            <person name="Delgado B."/>
            <person name="Mead K."/>
            <person name="Chinwalla A."/>
            <person name="Leonard S."/>
            <person name="Crouse K."/>
            <person name="Collura K."/>
            <person name="Kudrna D."/>
            <person name="Currie J."/>
            <person name="He R."/>
            <person name="Angelova A."/>
            <person name="Rajasekar S."/>
            <person name="Mueller T."/>
            <person name="Lomeli R."/>
            <person name="Scara G."/>
            <person name="Ko A."/>
            <person name="Delaney K."/>
            <person name="Wissotski M."/>
            <person name="Lopez G."/>
            <person name="Campos D."/>
            <person name="Braidotti M."/>
            <person name="Ashley E."/>
            <person name="Golser W."/>
            <person name="Kim H."/>
            <person name="Lee S."/>
            <person name="Lin J."/>
            <person name="Dujmic Z."/>
            <person name="Kim W."/>
            <person name="Talag J."/>
            <person name="Zuccolo A."/>
            <person name="Fan C."/>
            <person name="Sebastian A."/>
            <person name="Kramer M."/>
            <person name="Spiegel L."/>
            <person name="Nascimento L."/>
            <person name="Zutavern T."/>
            <person name="Miller B."/>
            <person name="Ambroise C."/>
            <person name="Muller S."/>
            <person name="Spooner W."/>
            <person name="Narechania A."/>
            <person name="Ren L."/>
            <person name="Wei S."/>
            <person name="Kumari S."/>
            <person name="Faga B."/>
            <person name="Levy M.J."/>
            <person name="McMahan L."/>
            <person name="Van Buren P."/>
            <person name="Vaughn M.W."/>
            <person name="Ying K."/>
            <person name="Yeh C.-T."/>
            <person name="Emrich S.J."/>
            <person name="Jia Y."/>
            <person name="Kalyanaraman A."/>
            <person name="Hsia A.-P."/>
            <person name="Barbazuk W.B."/>
            <person name="Baucom R.S."/>
            <person name="Brutnell T.P."/>
            <person name="Carpita N.C."/>
            <person name="Chaparro C."/>
            <person name="Chia J.-M."/>
            <person name="Deragon J.-M."/>
            <person name="Estill J.C."/>
            <person name="Fu Y."/>
            <person name="Jeddeloh J.A."/>
            <person name="Han Y."/>
            <person name="Lee H."/>
            <person name="Li P."/>
            <person name="Lisch D.R."/>
            <person name="Liu S."/>
            <person name="Liu Z."/>
            <person name="Nagel D.H."/>
            <person name="McCann M.C."/>
            <person name="SanMiguel P."/>
            <person name="Myers A.M."/>
            <person name="Nettleton D."/>
            <person name="Nguyen J."/>
            <person name="Penning B.W."/>
            <person name="Ponnala L."/>
            <person name="Schneider K.L."/>
            <person name="Schwartz D.C."/>
            <person name="Sharma A."/>
            <person name="Soderlund C."/>
            <person name="Springer N.M."/>
            <person name="Sun Q."/>
            <person name="Wang H."/>
            <person name="Waterman M."/>
            <person name="Westerman R."/>
            <person name="Wolfgruber T.K."/>
            <person name="Yang L."/>
            <person name="Yu Y."/>
            <person name="Zhang L."/>
            <person name="Zhou S."/>
            <person name="Zhu Q."/>
            <person name="Bennetzen J.L."/>
            <person name="Dawe R.K."/>
            <person name="Jiang J."/>
            <person name="Jiang N."/>
            <person name="Presting G.G."/>
            <person name="Wessler S.R."/>
            <person name="Aluru S."/>
            <person name="Martienssen R.A."/>
            <person name="Clifton S.W."/>
            <person name="McCombie W.R."/>
            <person name="Wing R.A."/>
            <person name="Wilson R.K."/>
        </authorList>
    </citation>
    <scope>NUCLEOTIDE SEQUENCE [LARGE SCALE GENOMIC DNA]</scope>
    <source>
        <strain evidence="14">cv. B73</strain>
    </source>
</reference>
<dbReference type="GO" id="GO:0005198">
    <property type="term" value="F:structural molecule activity"/>
    <property type="evidence" value="ECO:0007669"/>
    <property type="project" value="InterPro"/>
</dbReference>
<accession>A0A804NRD5</accession>
<evidence type="ECO:0000256" key="6">
    <source>
        <dbReference type="ARBA" id="ARBA00022892"/>
    </source>
</evidence>
<keyword evidence="4" id="KW-0813">Transport</keyword>
<comment type="similarity">
    <text evidence="3">Belongs to the COPE family.</text>
</comment>
<reference evidence="13" key="2">
    <citation type="submission" date="2019-07" db="EMBL/GenBank/DDBJ databases">
        <authorList>
            <person name="Seetharam A."/>
            <person name="Woodhouse M."/>
            <person name="Cannon E."/>
        </authorList>
    </citation>
    <scope>NUCLEOTIDE SEQUENCE [LARGE SCALE GENOMIC DNA]</scope>
    <source>
        <strain evidence="13">cv. B73</strain>
    </source>
</reference>
<keyword evidence="14" id="KW-1185">Reference proteome</keyword>
<comment type="subcellular location">
    <subcellularLocation>
        <location evidence="2">Cytoplasmic vesicle</location>
        <location evidence="2">COPI-coated vesicle membrane</location>
        <topology evidence="2">Peripheral membrane protein</topology>
        <orientation evidence="2">Cytoplasmic side</orientation>
    </subcellularLocation>
    <subcellularLocation>
        <location evidence="1">Golgi apparatus membrane</location>
        <topology evidence="1">Peripheral membrane protein</topology>
        <orientation evidence="1">Cytoplasmic side</orientation>
    </subcellularLocation>
</comment>
<keyword evidence="10" id="KW-0968">Cytoplasmic vesicle</keyword>
<evidence type="ECO:0000256" key="11">
    <source>
        <dbReference type="ARBA" id="ARBA00025582"/>
    </source>
</evidence>
<dbReference type="InterPro" id="IPR006822">
    <property type="entry name" value="Coatomer_esu"/>
</dbReference>
<keyword evidence="9" id="KW-0472">Membrane</keyword>
<keyword evidence="5" id="KW-0963">Cytoplasm</keyword>
<proteinExistence type="inferred from homology"/>
<protein>
    <recommendedName>
        <fullName evidence="15">Coatomer subunit epsilon-1</fullName>
    </recommendedName>
</protein>
<dbReference type="EnsemblPlants" id="Zm00001eb180170_T001">
    <property type="protein sequence ID" value="Zm00001eb180170_P001"/>
    <property type="gene ID" value="Zm00001eb180170"/>
</dbReference>
<evidence type="ECO:0000256" key="10">
    <source>
        <dbReference type="ARBA" id="ARBA00023329"/>
    </source>
</evidence>
<reference evidence="13" key="3">
    <citation type="submission" date="2021-05" db="UniProtKB">
        <authorList>
            <consortium name="EnsemblPlants"/>
        </authorList>
    </citation>
    <scope>IDENTIFICATION</scope>
    <source>
        <strain evidence="13">cv. B73</strain>
    </source>
</reference>
<evidence type="ECO:0000256" key="3">
    <source>
        <dbReference type="ARBA" id="ARBA00008827"/>
    </source>
</evidence>
<comment type="function">
    <text evidence="11">The coatomer is a cytosolic protein complex that binds to dilysine motifs and reversibly associates with Golgi non-clathrin-coated vesicles, which further mediate biosynthetic protein transport from the ER, via the Golgi up to the trans Golgi network. The coatomer complex is required for budding from Golgi membranes, and is essential for the retrograde Golgi-to-ER transport of dilysine-tagged proteins.</text>
</comment>
<evidence type="ECO:0000313" key="13">
    <source>
        <dbReference type="EnsemblPlants" id="Zm00001eb180170_P001"/>
    </source>
</evidence>
<sequence length="198" mass="21272">MHMGNFEDAEGLLLESLNKDAKDTETLANLTVCSLNLGKPATRYLNQLKLAHPDLVKRMSSAAESFDRACQAMGSSGRSEAAASDPGHHDAGERTCAQGGCRSEDVWETKGRRRTDLSRHHLCQPKWSTSSLGARRGSSAAAYTPGCRRPPHHVDGVTAMVEAALGEHAGLEEGCRLSDGDLRGRARAAAIPPSPWRD</sequence>
<dbReference type="Pfam" id="PF04733">
    <property type="entry name" value="Coatomer_E"/>
    <property type="match status" value="1"/>
</dbReference>
<dbReference type="GO" id="GO:0015031">
    <property type="term" value="P:protein transport"/>
    <property type="evidence" value="ECO:0007669"/>
    <property type="project" value="UniProtKB-KW"/>
</dbReference>
<feature type="region of interest" description="Disordered" evidence="12">
    <location>
        <begin position="73"/>
        <end position="97"/>
    </location>
</feature>
<name>A0A804NRD5_MAIZE</name>
<organism evidence="13 14">
    <name type="scientific">Zea mays</name>
    <name type="common">Maize</name>
    <dbReference type="NCBI Taxonomy" id="4577"/>
    <lineage>
        <taxon>Eukaryota</taxon>
        <taxon>Viridiplantae</taxon>
        <taxon>Streptophyta</taxon>
        <taxon>Embryophyta</taxon>
        <taxon>Tracheophyta</taxon>
        <taxon>Spermatophyta</taxon>
        <taxon>Magnoliopsida</taxon>
        <taxon>Liliopsida</taxon>
        <taxon>Poales</taxon>
        <taxon>Poaceae</taxon>
        <taxon>PACMAD clade</taxon>
        <taxon>Panicoideae</taxon>
        <taxon>Andropogonodae</taxon>
        <taxon>Andropogoneae</taxon>
        <taxon>Tripsacinae</taxon>
        <taxon>Zea</taxon>
    </lineage>
</organism>
<dbReference type="PANTHER" id="PTHR10805">
    <property type="entry name" value="COATOMER SUBUNIT EPSILON"/>
    <property type="match status" value="1"/>
</dbReference>
<dbReference type="Proteomes" id="UP000007305">
    <property type="component" value="Chromosome 4"/>
</dbReference>
<keyword evidence="7" id="KW-0653">Protein transport</keyword>
<dbReference type="Gene3D" id="1.25.40.10">
    <property type="entry name" value="Tetratricopeptide repeat domain"/>
    <property type="match status" value="1"/>
</dbReference>
<evidence type="ECO:0000256" key="1">
    <source>
        <dbReference type="ARBA" id="ARBA00004255"/>
    </source>
</evidence>
<evidence type="ECO:0000256" key="4">
    <source>
        <dbReference type="ARBA" id="ARBA00022448"/>
    </source>
</evidence>
<evidence type="ECO:0000256" key="7">
    <source>
        <dbReference type="ARBA" id="ARBA00022927"/>
    </source>
</evidence>
<dbReference type="GO" id="GO:0006890">
    <property type="term" value="P:retrograde vesicle-mediated transport, Golgi to endoplasmic reticulum"/>
    <property type="evidence" value="ECO:0007669"/>
    <property type="project" value="InterPro"/>
</dbReference>
<evidence type="ECO:0000256" key="2">
    <source>
        <dbReference type="ARBA" id="ARBA00004347"/>
    </source>
</evidence>
<evidence type="ECO:0008006" key="15">
    <source>
        <dbReference type="Google" id="ProtNLM"/>
    </source>
</evidence>
<evidence type="ECO:0000256" key="8">
    <source>
        <dbReference type="ARBA" id="ARBA00023034"/>
    </source>
</evidence>
<dbReference type="GO" id="GO:0000139">
    <property type="term" value="C:Golgi membrane"/>
    <property type="evidence" value="ECO:0007669"/>
    <property type="project" value="UniProtKB-SubCell"/>
</dbReference>
<dbReference type="InterPro" id="IPR011990">
    <property type="entry name" value="TPR-like_helical_dom_sf"/>
</dbReference>
<keyword evidence="6" id="KW-0931">ER-Golgi transport</keyword>
<evidence type="ECO:0000256" key="5">
    <source>
        <dbReference type="ARBA" id="ARBA00022490"/>
    </source>
</evidence>
<dbReference type="PANTHER" id="PTHR10805:SF2">
    <property type="entry name" value="COATOMER SUBUNIT EPSILON-2"/>
    <property type="match status" value="1"/>
</dbReference>
<dbReference type="GO" id="GO:0030663">
    <property type="term" value="C:COPI-coated vesicle membrane"/>
    <property type="evidence" value="ECO:0007669"/>
    <property type="project" value="UniProtKB-SubCell"/>
</dbReference>
<keyword evidence="8" id="KW-0333">Golgi apparatus</keyword>
<evidence type="ECO:0000256" key="9">
    <source>
        <dbReference type="ARBA" id="ARBA00023136"/>
    </source>
</evidence>